<gene>
    <name evidence="1" type="ORF">ENW83_06395</name>
</gene>
<reference evidence="1" key="1">
    <citation type="journal article" date="2020" name="mSystems">
        <title>Genome- and Community-Level Interaction Insights into Carbon Utilization and Element Cycling Functions of Hydrothermarchaeota in Hydrothermal Sediment.</title>
        <authorList>
            <person name="Zhou Z."/>
            <person name="Liu Y."/>
            <person name="Xu W."/>
            <person name="Pan J."/>
            <person name="Luo Z.H."/>
            <person name="Li M."/>
        </authorList>
    </citation>
    <scope>NUCLEOTIDE SEQUENCE [LARGE SCALE GENOMIC DNA]</scope>
    <source>
        <strain evidence="1">SpSt-885</strain>
    </source>
</reference>
<organism evidence="1">
    <name type="scientific">Fervidicoccus fontis</name>
    <dbReference type="NCBI Taxonomy" id="683846"/>
    <lineage>
        <taxon>Archaea</taxon>
        <taxon>Thermoproteota</taxon>
        <taxon>Thermoprotei</taxon>
        <taxon>Fervidicoccales</taxon>
        <taxon>Fervidicoccaceae</taxon>
        <taxon>Fervidicoccus</taxon>
    </lineage>
</organism>
<dbReference type="AlphaFoldDB" id="A0A7J3SNJ9"/>
<dbReference type="EMBL" id="DTLS01000182">
    <property type="protein sequence ID" value="HGZ60805.1"/>
    <property type="molecule type" value="Genomic_DNA"/>
</dbReference>
<dbReference type="Pfam" id="PF22511">
    <property type="entry name" value="PBP2"/>
    <property type="match status" value="1"/>
</dbReference>
<name>A0A7J3SNJ9_9CREN</name>
<sequence length="84" mass="9925">MKPEYKRGESEKRKRFFDLTDDEFKVLNYFMNNISVGEILAVRELESLFGLKDPKRIIESLIEKGYIERGNGCYNLSKAKFPRD</sequence>
<dbReference type="InterPro" id="IPR054264">
    <property type="entry name" value="PBP2"/>
</dbReference>
<accession>A0A7J3SNJ9</accession>
<evidence type="ECO:0000313" key="1">
    <source>
        <dbReference type="EMBL" id="HGZ60805.1"/>
    </source>
</evidence>
<comment type="caution">
    <text evidence="1">The sequence shown here is derived from an EMBL/GenBank/DDBJ whole genome shotgun (WGS) entry which is preliminary data.</text>
</comment>
<protein>
    <submittedName>
        <fullName evidence="1">MarR family transcriptional regulator</fullName>
    </submittedName>
</protein>
<proteinExistence type="predicted"/>